<dbReference type="Proteomes" id="UP000215914">
    <property type="component" value="Chromosome 3"/>
</dbReference>
<keyword evidence="2" id="KW-1185">Reference proteome</keyword>
<dbReference type="AlphaFoldDB" id="A0A251V9N8"/>
<sequence>MPYPPPPFTIISKFHHHHHHPKQLANQHDRHLKRSQIGHRPVHQDPERKPVVELRNPVCREMISRVQVRYWRLEK</sequence>
<reference evidence="2" key="1">
    <citation type="journal article" date="2017" name="Nature">
        <title>The sunflower genome provides insights into oil metabolism, flowering and Asterid evolution.</title>
        <authorList>
            <person name="Badouin H."/>
            <person name="Gouzy J."/>
            <person name="Grassa C.J."/>
            <person name="Murat F."/>
            <person name="Staton S.E."/>
            <person name="Cottret L."/>
            <person name="Lelandais-Briere C."/>
            <person name="Owens G.L."/>
            <person name="Carrere S."/>
            <person name="Mayjonade B."/>
            <person name="Legrand L."/>
            <person name="Gill N."/>
            <person name="Kane N.C."/>
            <person name="Bowers J.E."/>
            <person name="Hubner S."/>
            <person name="Bellec A."/>
            <person name="Berard A."/>
            <person name="Berges H."/>
            <person name="Blanchet N."/>
            <person name="Boniface M.C."/>
            <person name="Brunel D."/>
            <person name="Catrice O."/>
            <person name="Chaidir N."/>
            <person name="Claudel C."/>
            <person name="Donnadieu C."/>
            <person name="Faraut T."/>
            <person name="Fievet G."/>
            <person name="Helmstetter N."/>
            <person name="King M."/>
            <person name="Knapp S.J."/>
            <person name="Lai Z."/>
            <person name="Le Paslier M.C."/>
            <person name="Lippi Y."/>
            <person name="Lorenzon L."/>
            <person name="Mandel J.R."/>
            <person name="Marage G."/>
            <person name="Marchand G."/>
            <person name="Marquand E."/>
            <person name="Bret-Mestries E."/>
            <person name="Morien E."/>
            <person name="Nambeesan S."/>
            <person name="Nguyen T."/>
            <person name="Pegot-Espagnet P."/>
            <person name="Pouilly N."/>
            <person name="Raftis F."/>
            <person name="Sallet E."/>
            <person name="Schiex T."/>
            <person name="Thomas J."/>
            <person name="Vandecasteele C."/>
            <person name="Vares D."/>
            <person name="Vear F."/>
            <person name="Vautrin S."/>
            <person name="Crespi M."/>
            <person name="Mangin B."/>
            <person name="Burke J.M."/>
            <person name="Salse J."/>
            <person name="Munos S."/>
            <person name="Vincourt P."/>
            <person name="Rieseberg L.H."/>
            <person name="Langlade N.B."/>
        </authorList>
    </citation>
    <scope>NUCLEOTIDE SEQUENCE [LARGE SCALE GENOMIC DNA]</scope>
    <source>
        <strain evidence="2">cv. SF193</strain>
    </source>
</reference>
<accession>A0A251V9N8</accession>
<gene>
    <name evidence="1" type="ORF">HannXRQ_Chr03g0074431</name>
</gene>
<dbReference type="InParanoid" id="A0A251V9N8"/>
<organism evidence="1 2">
    <name type="scientific">Helianthus annuus</name>
    <name type="common">Common sunflower</name>
    <dbReference type="NCBI Taxonomy" id="4232"/>
    <lineage>
        <taxon>Eukaryota</taxon>
        <taxon>Viridiplantae</taxon>
        <taxon>Streptophyta</taxon>
        <taxon>Embryophyta</taxon>
        <taxon>Tracheophyta</taxon>
        <taxon>Spermatophyta</taxon>
        <taxon>Magnoliopsida</taxon>
        <taxon>eudicotyledons</taxon>
        <taxon>Gunneridae</taxon>
        <taxon>Pentapetalae</taxon>
        <taxon>asterids</taxon>
        <taxon>campanulids</taxon>
        <taxon>Asterales</taxon>
        <taxon>Asteraceae</taxon>
        <taxon>Asteroideae</taxon>
        <taxon>Heliantheae alliance</taxon>
        <taxon>Heliantheae</taxon>
        <taxon>Helianthus</taxon>
    </lineage>
</organism>
<evidence type="ECO:0000313" key="1">
    <source>
        <dbReference type="EMBL" id="OTG31331.1"/>
    </source>
</evidence>
<proteinExistence type="predicted"/>
<protein>
    <submittedName>
        <fullName evidence="1">Uncharacterized protein</fullName>
    </submittedName>
</protein>
<name>A0A251V9N8_HELAN</name>
<evidence type="ECO:0000313" key="2">
    <source>
        <dbReference type="Proteomes" id="UP000215914"/>
    </source>
</evidence>
<dbReference type="EMBL" id="CM007892">
    <property type="protein sequence ID" value="OTG31331.1"/>
    <property type="molecule type" value="Genomic_DNA"/>
</dbReference>